<dbReference type="AlphaFoldDB" id="X1UMA3"/>
<evidence type="ECO:0000313" key="1">
    <source>
        <dbReference type="EMBL" id="GAJ18659.1"/>
    </source>
</evidence>
<accession>X1UMA3</accession>
<sequence length="39" mass="4365">NYEESHKGDLPSLGDLKKILKISRASISSRLVKVNIKNL</sequence>
<reference evidence="1" key="1">
    <citation type="journal article" date="2014" name="Front. Microbiol.">
        <title>High frequency of phylogenetically diverse reductive dehalogenase-homologous genes in deep subseafloor sedimentary metagenomes.</title>
        <authorList>
            <person name="Kawai M."/>
            <person name="Futagami T."/>
            <person name="Toyoda A."/>
            <person name="Takaki Y."/>
            <person name="Nishi S."/>
            <person name="Hori S."/>
            <person name="Arai W."/>
            <person name="Tsubouchi T."/>
            <person name="Morono Y."/>
            <person name="Uchiyama I."/>
            <person name="Ito T."/>
            <person name="Fujiyama A."/>
            <person name="Inagaki F."/>
            <person name="Takami H."/>
        </authorList>
    </citation>
    <scope>NUCLEOTIDE SEQUENCE</scope>
    <source>
        <strain evidence="1">Expedition CK06-06</strain>
    </source>
</reference>
<comment type="caution">
    <text evidence="1">The sequence shown here is derived from an EMBL/GenBank/DDBJ whole genome shotgun (WGS) entry which is preliminary data.</text>
</comment>
<feature type="non-terminal residue" evidence="1">
    <location>
        <position position="39"/>
    </location>
</feature>
<proteinExistence type="predicted"/>
<organism evidence="1">
    <name type="scientific">marine sediment metagenome</name>
    <dbReference type="NCBI Taxonomy" id="412755"/>
    <lineage>
        <taxon>unclassified sequences</taxon>
        <taxon>metagenomes</taxon>
        <taxon>ecological metagenomes</taxon>
    </lineage>
</organism>
<feature type="non-terminal residue" evidence="1">
    <location>
        <position position="1"/>
    </location>
</feature>
<name>X1UMA3_9ZZZZ</name>
<protein>
    <submittedName>
        <fullName evidence="1">Uncharacterized protein</fullName>
    </submittedName>
</protein>
<gene>
    <name evidence="1" type="ORF">S12H4_63481</name>
</gene>
<dbReference type="EMBL" id="BARW01043239">
    <property type="protein sequence ID" value="GAJ18659.1"/>
    <property type="molecule type" value="Genomic_DNA"/>
</dbReference>